<dbReference type="Proteomes" id="UP000274073">
    <property type="component" value="Chromosome"/>
</dbReference>
<proteinExistence type="predicted"/>
<dbReference type="EMBL" id="CP033915">
    <property type="protein sequence ID" value="AZA88557.1"/>
    <property type="molecule type" value="Genomic_DNA"/>
</dbReference>
<evidence type="ECO:0000313" key="2">
    <source>
        <dbReference type="Proteomes" id="UP000274073"/>
    </source>
</evidence>
<gene>
    <name evidence="1" type="ORF">EG349_18165</name>
</gene>
<dbReference type="AlphaFoldDB" id="A0AAD0YGW7"/>
<name>A0AAD0YGW7_9FLAO</name>
<reference evidence="1 2" key="1">
    <citation type="submission" date="2018-11" db="EMBL/GenBank/DDBJ databases">
        <title>Proposal to divide the Flavobacteriaceae and reorganize its genera based on Amino Acid Identity values calculated from whole genome sequences.</title>
        <authorList>
            <person name="Nicholson A.C."/>
            <person name="Gulvik C.A."/>
            <person name="Whitney A.M."/>
            <person name="Humrighouse B.W."/>
            <person name="Bell M."/>
            <person name="Holmes B."/>
            <person name="Steigerwalt A.G."/>
            <person name="Villarma A."/>
            <person name="Sheth M."/>
            <person name="Batra D."/>
            <person name="Pryor J."/>
            <person name="Bernardet J.-F."/>
            <person name="Hugo C."/>
            <person name="Kampfer P."/>
            <person name="Newman J."/>
            <person name="McQuiston J.R."/>
        </authorList>
    </citation>
    <scope>NUCLEOTIDE SEQUENCE [LARGE SCALE GENOMIC DNA]</scope>
    <source>
        <strain evidence="1 2">G0207</strain>
    </source>
</reference>
<sequence length="743" mass="83873">MKQYKPHSHFFTDLSSLAAANGNDGFGPVAGSLTTKYRVTSKVKAINASPAKLYAICDGRMLIQPSTDNNKINIIIKPSTNNYSPLKIKYFIYRGINKADYFTNNVLNQPDVNKPITVTKLWTTLLALNGLTSPSGNIFPLEYIYDFAAPGTKLIDEAFQKSLVSCIEGDYIGNFNDEVGLDIVLDDGEYIFENQEILFSYNLDFARAQEFIFDIGSLSDTKKKRLKENIHQFLDAAAFWGSHINCGIIKYKDGIKVSNISSISEILKKYQTGNKLYIYIQGENNRSFNYYDSTRKVYGFSGTSPEPDNTNGWPILIKQLLNNSPQNINFQCDYTIESTTLERNSERNISVNVIAPNVDLLAYPSTERPQISGEQFGSPAANIFGKSASISITFEKESSFGFCASFVFLNYRMFQKFPVDKYYNDLWAVNVKNSFSVDTTTHKLHYITYDKSRNINLDDVIGESAIIKNRIIFDEGKNGTLKKRRRLFIAEIKHNSGMGNWTKIASIQSNDSILTLALSNTDWGNGGVLPLVDNDGNAVFHHFKVLAENTSGMFSIEENRLTIGNQFAFSIESTPQLARYKPYFGTDGLAQDHNIYMPPFSIYGNQGDSSAGITSTEEVLNVWKAMPDMYIILPEILHDHQRNPQVYNIKTKKFGCYYSIKRMWDGDIQNSMANFLRESVKRTRKAGARECVVNLGSDPEFIEKNIVKLKFAINSGNDKGMDKITLIINGQFNHYTLEQILHL</sequence>
<evidence type="ECO:0000313" key="1">
    <source>
        <dbReference type="EMBL" id="AZA88557.1"/>
    </source>
</evidence>
<protein>
    <submittedName>
        <fullName evidence="1">Uncharacterized protein</fullName>
    </submittedName>
</protein>
<accession>A0AAD0YGW7</accession>
<dbReference type="RefSeq" id="WP_065720265.1">
    <property type="nucleotide sequence ID" value="NZ_CP033915.1"/>
</dbReference>
<organism evidence="1 2">
    <name type="scientific">Chryseobacterium shandongense</name>
    <dbReference type="NCBI Taxonomy" id="1493872"/>
    <lineage>
        <taxon>Bacteria</taxon>
        <taxon>Pseudomonadati</taxon>
        <taxon>Bacteroidota</taxon>
        <taxon>Flavobacteriia</taxon>
        <taxon>Flavobacteriales</taxon>
        <taxon>Weeksellaceae</taxon>
        <taxon>Chryseobacterium group</taxon>
        <taxon>Chryseobacterium</taxon>
    </lineage>
</organism>